<protein>
    <recommendedName>
        <fullName evidence="3">3'-5' exonuclease domain-containing protein</fullName>
    </recommendedName>
</protein>
<feature type="domain" description="3'-5' exonuclease" evidence="3">
    <location>
        <begin position="65"/>
        <end position="148"/>
    </location>
</feature>
<dbReference type="GO" id="GO:0006139">
    <property type="term" value="P:nucleobase-containing compound metabolic process"/>
    <property type="evidence" value="ECO:0007669"/>
    <property type="project" value="InterPro"/>
</dbReference>
<accession>A0A022Q5C1</accession>
<dbReference type="STRING" id="4155.A0A022Q5C1"/>
<dbReference type="EMBL" id="KI632182">
    <property type="protein sequence ID" value="EYU23171.1"/>
    <property type="molecule type" value="Genomic_DNA"/>
</dbReference>
<sequence length="152" mass="17621">MEMQIKELEVAFGSHKSYSVFVDNNEIETLVTHDHAMVRKWVNSTENSNRCRLNRLILITIYVKMLFNDHGLRVMNTGDIPSWAVDELGMETLRGAGLKTLVKCILGKDMQKPKTIAMSEWDKLELEQDQVAYAWLDAYFSFEIGRQLSAWY</sequence>
<name>A0A022Q5C1_ERYGU</name>
<dbReference type="Proteomes" id="UP000030748">
    <property type="component" value="Unassembled WGS sequence"/>
</dbReference>
<evidence type="ECO:0000259" key="3">
    <source>
        <dbReference type="Pfam" id="PF01612"/>
    </source>
</evidence>
<dbReference type="PANTHER" id="PTHR13620">
    <property type="entry name" value="3-5 EXONUCLEASE"/>
    <property type="match status" value="1"/>
</dbReference>
<dbReference type="AlphaFoldDB" id="A0A022Q5C1"/>
<dbReference type="PANTHER" id="PTHR13620:SF99">
    <property type="entry name" value="WERNER SYNDROME-LIKE EXONUCLEASE"/>
    <property type="match status" value="1"/>
</dbReference>
<dbReference type="SUPFAM" id="SSF53098">
    <property type="entry name" value="Ribonuclease H-like"/>
    <property type="match status" value="1"/>
</dbReference>
<reference evidence="4 5" key="1">
    <citation type="journal article" date="2013" name="Proc. Natl. Acad. Sci. U.S.A.">
        <title>Fine-scale variation in meiotic recombination in Mimulus inferred from population shotgun sequencing.</title>
        <authorList>
            <person name="Hellsten U."/>
            <person name="Wright K.M."/>
            <person name="Jenkins J."/>
            <person name="Shu S."/>
            <person name="Yuan Y."/>
            <person name="Wessler S.R."/>
            <person name="Schmutz J."/>
            <person name="Willis J.H."/>
            <person name="Rokhsar D.S."/>
        </authorList>
    </citation>
    <scope>NUCLEOTIDE SEQUENCE [LARGE SCALE GENOMIC DNA]</scope>
    <source>
        <strain evidence="5">cv. DUN x IM62</strain>
    </source>
</reference>
<dbReference type="Pfam" id="PF01612">
    <property type="entry name" value="DNA_pol_A_exo1"/>
    <property type="match status" value="1"/>
</dbReference>
<dbReference type="PhylomeDB" id="A0A022Q5C1"/>
<keyword evidence="2" id="KW-0378">Hydrolase</keyword>
<keyword evidence="1" id="KW-0540">Nuclease</keyword>
<keyword evidence="5" id="KW-1185">Reference proteome</keyword>
<evidence type="ECO:0000313" key="5">
    <source>
        <dbReference type="Proteomes" id="UP000030748"/>
    </source>
</evidence>
<proteinExistence type="predicted"/>
<dbReference type="InterPro" id="IPR051132">
    <property type="entry name" value="3-5_Exonuclease_domain"/>
</dbReference>
<gene>
    <name evidence="4" type="ORF">MIMGU_mgv1a026624mg</name>
</gene>
<dbReference type="GO" id="GO:0003676">
    <property type="term" value="F:nucleic acid binding"/>
    <property type="evidence" value="ECO:0007669"/>
    <property type="project" value="InterPro"/>
</dbReference>
<evidence type="ECO:0000313" key="4">
    <source>
        <dbReference type="EMBL" id="EYU23171.1"/>
    </source>
</evidence>
<organism evidence="4 5">
    <name type="scientific">Erythranthe guttata</name>
    <name type="common">Yellow monkey flower</name>
    <name type="synonym">Mimulus guttatus</name>
    <dbReference type="NCBI Taxonomy" id="4155"/>
    <lineage>
        <taxon>Eukaryota</taxon>
        <taxon>Viridiplantae</taxon>
        <taxon>Streptophyta</taxon>
        <taxon>Embryophyta</taxon>
        <taxon>Tracheophyta</taxon>
        <taxon>Spermatophyta</taxon>
        <taxon>Magnoliopsida</taxon>
        <taxon>eudicotyledons</taxon>
        <taxon>Gunneridae</taxon>
        <taxon>Pentapetalae</taxon>
        <taxon>asterids</taxon>
        <taxon>lamiids</taxon>
        <taxon>Lamiales</taxon>
        <taxon>Phrymaceae</taxon>
        <taxon>Erythranthe</taxon>
    </lineage>
</organism>
<dbReference type="InterPro" id="IPR036397">
    <property type="entry name" value="RNaseH_sf"/>
</dbReference>
<dbReference type="eggNOG" id="KOG4373">
    <property type="taxonomic scope" value="Eukaryota"/>
</dbReference>
<dbReference type="Gene3D" id="3.30.420.10">
    <property type="entry name" value="Ribonuclease H-like superfamily/Ribonuclease H"/>
    <property type="match status" value="1"/>
</dbReference>
<dbReference type="InterPro" id="IPR012337">
    <property type="entry name" value="RNaseH-like_sf"/>
</dbReference>
<dbReference type="InterPro" id="IPR002562">
    <property type="entry name" value="3'-5'_exonuclease_dom"/>
</dbReference>
<evidence type="ECO:0000256" key="1">
    <source>
        <dbReference type="ARBA" id="ARBA00022722"/>
    </source>
</evidence>
<dbReference type="GO" id="GO:0008408">
    <property type="term" value="F:3'-5' exonuclease activity"/>
    <property type="evidence" value="ECO:0007669"/>
    <property type="project" value="InterPro"/>
</dbReference>
<evidence type="ECO:0000256" key="2">
    <source>
        <dbReference type="ARBA" id="ARBA00022801"/>
    </source>
</evidence>